<evidence type="ECO:0000256" key="4">
    <source>
        <dbReference type="ARBA" id="ARBA00012483"/>
    </source>
</evidence>
<evidence type="ECO:0000256" key="6">
    <source>
        <dbReference type="ARBA" id="ARBA00022692"/>
    </source>
</evidence>
<feature type="domain" description="Wall-associated receptor kinase galacturonan-binding" evidence="16">
    <location>
        <begin position="39"/>
        <end position="104"/>
    </location>
</feature>
<feature type="chain" id="PRO_5032448848" description="RING-type E3 ubiquitin transferase" evidence="15">
    <location>
        <begin position="24"/>
        <end position="367"/>
    </location>
</feature>
<evidence type="ECO:0000256" key="2">
    <source>
        <dbReference type="ARBA" id="ARBA00004167"/>
    </source>
</evidence>
<gene>
    <name evidence="17" type="ORF">HPP92_025782</name>
</gene>
<evidence type="ECO:0000256" key="12">
    <source>
        <dbReference type="ARBA" id="ARBA00022989"/>
    </source>
</evidence>
<evidence type="ECO:0000256" key="15">
    <source>
        <dbReference type="SAM" id="SignalP"/>
    </source>
</evidence>
<dbReference type="OrthoDB" id="544400at2759"/>
<evidence type="ECO:0000259" key="16">
    <source>
        <dbReference type="Pfam" id="PF13947"/>
    </source>
</evidence>
<keyword evidence="11" id="KW-0862">Zinc</keyword>
<keyword evidence="9" id="KW-0863">Zinc-finger</keyword>
<evidence type="ECO:0000256" key="14">
    <source>
        <dbReference type="ARBA" id="ARBA00024209"/>
    </source>
</evidence>
<evidence type="ECO:0000256" key="3">
    <source>
        <dbReference type="ARBA" id="ARBA00004906"/>
    </source>
</evidence>
<comment type="pathway">
    <text evidence="3">Protein modification; protein ubiquitination.</text>
</comment>
<keyword evidence="10" id="KW-0833">Ubl conjugation pathway</keyword>
<feature type="signal peptide" evidence="15">
    <location>
        <begin position="1"/>
        <end position="23"/>
    </location>
</feature>
<evidence type="ECO:0000256" key="8">
    <source>
        <dbReference type="ARBA" id="ARBA00022729"/>
    </source>
</evidence>
<dbReference type="PANTHER" id="PTHR46279">
    <property type="entry name" value="RING/U-BOX SUPERFAMILY PROTEIN"/>
    <property type="match status" value="1"/>
</dbReference>
<dbReference type="AlphaFoldDB" id="A0A835PEE7"/>
<evidence type="ECO:0000256" key="5">
    <source>
        <dbReference type="ARBA" id="ARBA00022679"/>
    </source>
</evidence>
<dbReference type="Proteomes" id="UP000639772">
    <property type="component" value="Unassembled WGS sequence"/>
</dbReference>
<dbReference type="GO" id="GO:0061630">
    <property type="term" value="F:ubiquitin protein ligase activity"/>
    <property type="evidence" value="ECO:0007669"/>
    <property type="project" value="UniProtKB-EC"/>
</dbReference>
<evidence type="ECO:0000256" key="13">
    <source>
        <dbReference type="ARBA" id="ARBA00023136"/>
    </source>
</evidence>
<comment type="catalytic activity">
    <reaction evidence="1">
        <text>S-ubiquitinyl-[E2 ubiquitin-conjugating enzyme]-L-cysteine + [acceptor protein]-L-lysine = [E2 ubiquitin-conjugating enzyme]-L-cysteine + N(6)-ubiquitinyl-[acceptor protein]-L-lysine.</text>
        <dbReference type="EC" id="2.3.2.27"/>
    </reaction>
</comment>
<comment type="similarity">
    <text evidence="14">Belongs to the RING-type zinc finger family. ATL subfamily.</text>
</comment>
<keyword evidence="12" id="KW-1133">Transmembrane helix</keyword>
<evidence type="ECO:0000256" key="7">
    <source>
        <dbReference type="ARBA" id="ARBA00022723"/>
    </source>
</evidence>
<evidence type="ECO:0000256" key="9">
    <source>
        <dbReference type="ARBA" id="ARBA00022771"/>
    </source>
</evidence>
<dbReference type="InterPro" id="IPR046948">
    <property type="entry name" value="ATL20-22-like"/>
</dbReference>
<keyword evidence="6" id="KW-0812">Transmembrane</keyword>
<dbReference type="EMBL" id="JADCNM010000018">
    <property type="protein sequence ID" value="KAG0452256.1"/>
    <property type="molecule type" value="Genomic_DNA"/>
</dbReference>
<keyword evidence="13" id="KW-0472">Membrane</keyword>
<name>A0A835PEE7_VANPL</name>
<accession>A0A835PEE7</accession>
<dbReference type="Pfam" id="PF13947">
    <property type="entry name" value="GUB_WAK_bind"/>
    <property type="match status" value="1"/>
</dbReference>
<evidence type="ECO:0000256" key="10">
    <source>
        <dbReference type="ARBA" id="ARBA00022786"/>
    </source>
</evidence>
<keyword evidence="7" id="KW-0479">Metal-binding</keyword>
<evidence type="ECO:0000313" key="18">
    <source>
        <dbReference type="Proteomes" id="UP000639772"/>
    </source>
</evidence>
<comment type="caution">
    <text evidence="17">The sequence shown here is derived from an EMBL/GenBank/DDBJ whole genome shotgun (WGS) entry which is preliminary data.</text>
</comment>
<organism evidence="17 18">
    <name type="scientific">Vanilla planifolia</name>
    <name type="common">Vanilla</name>
    <dbReference type="NCBI Taxonomy" id="51239"/>
    <lineage>
        <taxon>Eukaryota</taxon>
        <taxon>Viridiplantae</taxon>
        <taxon>Streptophyta</taxon>
        <taxon>Embryophyta</taxon>
        <taxon>Tracheophyta</taxon>
        <taxon>Spermatophyta</taxon>
        <taxon>Magnoliopsida</taxon>
        <taxon>Liliopsida</taxon>
        <taxon>Asparagales</taxon>
        <taxon>Orchidaceae</taxon>
        <taxon>Vanilloideae</taxon>
        <taxon>Vanilleae</taxon>
        <taxon>Vanilla</taxon>
    </lineage>
</organism>
<comment type="subcellular location">
    <subcellularLocation>
        <location evidence="2">Membrane</location>
        <topology evidence="2">Single-pass membrane protein</topology>
    </subcellularLocation>
</comment>
<keyword evidence="5" id="KW-0808">Transferase</keyword>
<reference evidence="17 18" key="1">
    <citation type="journal article" date="2020" name="Nat. Food">
        <title>A phased Vanilla planifolia genome enables genetic improvement of flavour and production.</title>
        <authorList>
            <person name="Hasing T."/>
            <person name="Tang H."/>
            <person name="Brym M."/>
            <person name="Khazi F."/>
            <person name="Huang T."/>
            <person name="Chambers A.H."/>
        </authorList>
    </citation>
    <scope>NUCLEOTIDE SEQUENCE [LARGE SCALE GENOMIC DNA]</scope>
    <source>
        <tissue evidence="17">Leaf</tissue>
    </source>
</reference>
<keyword evidence="8 15" id="KW-0732">Signal</keyword>
<dbReference type="GO" id="GO:0008270">
    <property type="term" value="F:zinc ion binding"/>
    <property type="evidence" value="ECO:0007669"/>
    <property type="project" value="UniProtKB-KW"/>
</dbReference>
<protein>
    <recommendedName>
        <fullName evidence="4">RING-type E3 ubiquitin transferase</fullName>
        <ecNumber evidence="4">2.3.2.27</ecNumber>
    </recommendedName>
</protein>
<evidence type="ECO:0000256" key="11">
    <source>
        <dbReference type="ARBA" id="ARBA00022833"/>
    </source>
</evidence>
<proteinExistence type="inferred from homology"/>
<dbReference type="InterPro" id="IPR025287">
    <property type="entry name" value="WAK_GUB"/>
</dbReference>
<dbReference type="PANTHER" id="PTHR46279:SF9">
    <property type="entry name" value="OS01G0116300 PROTEIN"/>
    <property type="match status" value="1"/>
</dbReference>
<evidence type="ECO:0000313" key="17">
    <source>
        <dbReference type="EMBL" id="KAG0452256.1"/>
    </source>
</evidence>
<dbReference type="EC" id="2.3.2.27" evidence="4"/>
<dbReference type="GO" id="GO:0030247">
    <property type="term" value="F:polysaccharide binding"/>
    <property type="evidence" value="ECO:0007669"/>
    <property type="project" value="InterPro"/>
</dbReference>
<evidence type="ECO:0000256" key="1">
    <source>
        <dbReference type="ARBA" id="ARBA00000900"/>
    </source>
</evidence>
<sequence length="367" mass="40711">MVPSATRLLPTLFVLFFLRCAEALYRGDQGDQEDFLKRCPPRTCGAAGSPEIRYPLRLDSSPTFCGAAGLVLSCSGALTLLPLPSLPKSFALSVVAINYSRGVLTAELEGSSWSRCLLKSHSLIDFSASSFDLVESKLFSVVNCSQRIPLSGGSSDGDFVGPISCLGRASDFMYAMDSYAYMDSVPPYCVMISASGWIPYMDFPLDGHSLSLLRLYDAFAQRRQMMIRVGRIESRNESLDYSETSEECAACEFGGGRHGKKTQKGSDVVEEAPLTTKMLEKERMVELVPQKCLRMTNKEKGFDVKEDFSKESHVRNHQDGLAKLVLDEAWARSDSFCAYETFDKCTKFKANVLDVTYDDQRRSTICD</sequence>
<dbReference type="GO" id="GO:0016020">
    <property type="term" value="C:membrane"/>
    <property type="evidence" value="ECO:0007669"/>
    <property type="project" value="UniProtKB-SubCell"/>
</dbReference>